<keyword evidence="3" id="KW-1185">Reference proteome</keyword>
<feature type="transmembrane region" description="Helical" evidence="1">
    <location>
        <begin position="115"/>
        <end position="141"/>
    </location>
</feature>
<dbReference type="AlphaFoldDB" id="A0A9P5N6G9"/>
<dbReference type="Proteomes" id="UP000724874">
    <property type="component" value="Unassembled WGS sequence"/>
</dbReference>
<feature type="transmembrane region" description="Helical" evidence="1">
    <location>
        <begin position="12"/>
        <end position="32"/>
    </location>
</feature>
<evidence type="ECO:0000313" key="3">
    <source>
        <dbReference type="Proteomes" id="UP000724874"/>
    </source>
</evidence>
<protein>
    <submittedName>
        <fullName evidence="2">Uncharacterized protein</fullName>
    </submittedName>
</protein>
<gene>
    <name evidence="2" type="ORF">CPB84DRAFT_1809153</name>
</gene>
<comment type="caution">
    <text evidence="2">The sequence shown here is derived from an EMBL/GenBank/DDBJ whole genome shotgun (WGS) entry which is preliminary data.</text>
</comment>
<keyword evidence="1" id="KW-0472">Membrane</keyword>
<accession>A0A9P5N6G9</accession>
<feature type="transmembrane region" description="Helical" evidence="1">
    <location>
        <begin position="44"/>
        <end position="70"/>
    </location>
</feature>
<proteinExistence type="predicted"/>
<feature type="transmembrane region" description="Helical" evidence="1">
    <location>
        <begin position="161"/>
        <end position="183"/>
    </location>
</feature>
<evidence type="ECO:0000256" key="1">
    <source>
        <dbReference type="SAM" id="Phobius"/>
    </source>
</evidence>
<organism evidence="2 3">
    <name type="scientific">Gymnopilus junonius</name>
    <name type="common">Spectacular rustgill mushroom</name>
    <name type="synonym">Gymnopilus spectabilis subsp. junonius</name>
    <dbReference type="NCBI Taxonomy" id="109634"/>
    <lineage>
        <taxon>Eukaryota</taxon>
        <taxon>Fungi</taxon>
        <taxon>Dikarya</taxon>
        <taxon>Basidiomycota</taxon>
        <taxon>Agaricomycotina</taxon>
        <taxon>Agaricomycetes</taxon>
        <taxon>Agaricomycetidae</taxon>
        <taxon>Agaricales</taxon>
        <taxon>Agaricineae</taxon>
        <taxon>Hymenogastraceae</taxon>
        <taxon>Gymnopilus</taxon>
    </lineage>
</organism>
<feature type="transmembrane region" description="Helical" evidence="1">
    <location>
        <begin position="90"/>
        <end position="108"/>
    </location>
</feature>
<reference evidence="2" key="1">
    <citation type="submission" date="2020-11" db="EMBL/GenBank/DDBJ databases">
        <authorList>
            <consortium name="DOE Joint Genome Institute"/>
            <person name="Ahrendt S."/>
            <person name="Riley R."/>
            <person name="Andreopoulos W."/>
            <person name="LaButti K."/>
            <person name="Pangilinan J."/>
            <person name="Ruiz-duenas F.J."/>
            <person name="Barrasa J.M."/>
            <person name="Sanchez-Garcia M."/>
            <person name="Camarero S."/>
            <person name="Miyauchi S."/>
            <person name="Serrano A."/>
            <person name="Linde D."/>
            <person name="Babiker R."/>
            <person name="Drula E."/>
            <person name="Ayuso-Fernandez I."/>
            <person name="Pacheco R."/>
            <person name="Padilla G."/>
            <person name="Ferreira P."/>
            <person name="Barriuso J."/>
            <person name="Kellner H."/>
            <person name="Castanera R."/>
            <person name="Alfaro M."/>
            <person name="Ramirez L."/>
            <person name="Pisabarro A.G."/>
            <person name="Kuo A."/>
            <person name="Tritt A."/>
            <person name="Lipzen A."/>
            <person name="He G."/>
            <person name="Yan M."/>
            <person name="Ng V."/>
            <person name="Cullen D."/>
            <person name="Martin F."/>
            <person name="Rosso M.-N."/>
            <person name="Henrissat B."/>
            <person name="Hibbett D."/>
            <person name="Martinez A.T."/>
            <person name="Grigoriev I.V."/>
        </authorList>
    </citation>
    <scope>NUCLEOTIDE SEQUENCE</scope>
    <source>
        <strain evidence="2">AH 44721</strain>
    </source>
</reference>
<keyword evidence="1" id="KW-1133">Transmembrane helix</keyword>
<dbReference type="EMBL" id="JADNYJ010000736">
    <property type="protein sequence ID" value="KAF8868255.1"/>
    <property type="molecule type" value="Genomic_DNA"/>
</dbReference>
<feature type="transmembrane region" description="Helical" evidence="1">
    <location>
        <begin position="195"/>
        <end position="220"/>
    </location>
</feature>
<feature type="transmembrane region" description="Helical" evidence="1">
    <location>
        <begin position="232"/>
        <end position="254"/>
    </location>
</feature>
<sequence length="311" mass="33612">MAALTVAESIYLSTALGGILYGIYCVIFIQYLNLRNKAVGNTLLYPLCALFLLGSAFVAIGYAQGFFYLLRPTAPGTDVILFRLRLSTSTIYSFADLISQGVLIYRCWIVWGKHLLVIVIPSTLAVASFVTDIVLVAELGVFGPAPRNPPDWFTKLGTSSFSISLATNTIVTAILVLKLLIVHRELEGSGVKGDYLSTVVSILIESGALTFISQLIWVVLFSLQNITTGFDAVGALTALACGIAPTAVIVRVAMGRSYESRLTHVESTLHFQVRDNYDTSITTGTVGQTAQKSLNATRVDNSTEKLEKQSV</sequence>
<name>A0A9P5N6G9_GYMJU</name>
<evidence type="ECO:0000313" key="2">
    <source>
        <dbReference type="EMBL" id="KAF8868255.1"/>
    </source>
</evidence>
<dbReference type="OrthoDB" id="3341077at2759"/>
<keyword evidence="1" id="KW-0812">Transmembrane</keyword>